<gene>
    <name evidence="2" type="ORF">H5410_022922</name>
</gene>
<organism evidence="2 3">
    <name type="scientific">Solanum commersonii</name>
    <name type="common">Commerson's wild potato</name>
    <name type="synonym">Commerson's nightshade</name>
    <dbReference type="NCBI Taxonomy" id="4109"/>
    <lineage>
        <taxon>Eukaryota</taxon>
        <taxon>Viridiplantae</taxon>
        <taxon>Streptophyta</taxon>
        <taxon>Embryophyta</taxon>
        <taxon>Tracheophyta</taxon>
        <taxon>Spermatophyta</taxon>
        <taxon>Magnoliopsida</taxon>
        <taxon>eudicotyledons</taxon>
        <taxon>Gunneridae</taxon>
        <taxon>Pentapetalae</taxon>
        <taxon>asterids</taxon>
        <taxon>lamiids</taxon>
        <taxon>Solanales</taxon>
        <taxon>Solanaceae</taxon>
        <taxon>Solanoideae</taxon>
        <taxon>Solaneae</taxon>
        <taxon>Solanum</taxon>
    </lineage>
</organism>
<evidence type="ECO:0000256" key="1">
    <source>
        <dbReference type="SAM" id="SignalP"/>
    </source>
</evidence>
<dbReference type="AlphaFoldDB" id="A0A9J5ZFE7"/>
<name>A0A9J5ZFE7_SOLCO</name>
<proteinExistence type="predicted"/>
<evidence type="ECO:0008006" key="4">
    <source>
        <dbReference type="Google" id="ProtNLM"/>
    </source>
</evidence>
<accession>A0A9J5ZFE7</accession>
<comment type="caution">
    <text evidence="2">The sequence shown here is derived from an EMBL/GenBank/DDBJ whole genome shotgun (WGS) entry which is preliminary data.</text>
</comment>
<feature type="chain" id="PRO_5039910727" description="Lipoprotein" evidence="1">
    <location>
        <begin position="23"/>
        <end position="59"/>
    </location>
</feature>
<protein>
    <recommendedName>
        <fullName evidence="4">Lipoprotein</fullName>
    </recommendedName>
</protein>
<keyword evidence="3" id="KW-1185">Reference proteome</keyword>
<keyword evidence="1" id="KW-0732">Signal</keyword>
<reference evidence="2 3" key="1">
    <citation type="submission" date="2020-09" db="EMBL/GenBank/DDBJ databases">
        <title>De no assembly of potato wild relative species, Solanum commersonii.</title>
        <authorList>
            <person name="Cho K."/>
        </authorList>
    </citation>
    <scope>NUCLEOTIDE SEQUENCE [LARGE SCALE GENOMIC DNA]</scope>
    <source>
        <strain evidence="2">LZ3.2</strain>
        <tissue evidence="2">Leaf</tissue>
    </source>
</reference>
<evidence type="ECO:0000313" key="2">
    <source>
        <dbReference type="EMBL" id="KAG5611641.1"/>
    </source>
</evidence>
<dbReference type="Proteomes" id="UP000824120">
    <property type="component" value="Chromosome 4"/>
</dbReference>
<sequence length="59" mass="6779">MTFSMLATLSLFSSCCNPSGYAFLDRGIISIDRYITIEQVNHEKDSKLEYPLHFLLCMN</sequence>
<feature type="signal peptide" evidence="1">
    <location>
        <begin position="1"/>
        <end position="22"/>
    </location>
</feature>
<dbReference type="EMBL" id="JACXVP010000004">
    <property type="protein sequence ID" value="KAG5611641.1"/>
    <property type="molecule type" value="Genomic_DNA"/>
</dbReference>
<evidence type="ECO:0000313" key="3">
    <source>
        <dbReference type="Proteomes" id="UP000824120"/>
    </source>
</evidence>